<feature type="transmembrane region" description="Helical" evidence="8">
    <location>
        <begin position="172"/>
        <end position="192"/>
    </location>
</feature>
<feature type="transmembrane region" description="Helical" evidence="8">
    <location>
        <begin position="14"/>
        <end position="39"/>
    </location>
</feature>
<comment type="caution">
    <text evidence="9">The sequence shown here is derived from an EMBL/GenBank/DDBJ whole genome shotgun (WGS) entry which is preliminary data.</text>
</comment>
<evidence type="ECO:0000256" key="7">
    <source>
        <dbReference type="ARBA" id="ARBA00023136"/>
    </source>
</evidence>
<dbReference type="AlphaFoldDB" id="A0A369TWE5"/>
<dbReference type="GO" id="GO:0005886">
    <property type="term" value="C:plasma membrane"/>
    <property type="evidence" value="ECO:0007669"/>
    <property type="project" value="UniProtKB-SubCell"/>
</dbReference>
<dbReference type="EMBL" id="QPMK01000003">
    <property type="protein sequence ID" value="RDD67286.1"/>
    <property type="molecule type" value="Genomic_DNA"/>
</dbReference>
<dbReference type="PANTHER" id="PTHR30269">
    <property type="entry name" value="TRANSMEMBRANE PROTEIN YFCA"/>
    <property type="match status" value="1"/>
</dbReference>
<evidence type="ECO:0000256" key="4">
    <source>
        <dbReference type="ARBA" id="ARBA00022475"/>
    </source>
</evidence>
<evidence type="ECO:0000256" key="6">
    <source>
        <dbReference type="ARBA" id="ARBA00022989"/>
    </source>
</evidence>
<proteinExistence type="inferred from homology"/>
<name>A0A369TWE5_9RHOB</name>
<protein>
    <recommendedName>
        <fullName evidence="8">Probable membrane transporter protein</fullName>
    </recommendedName>
</protein>
<dbReference type="InterPro" id="IPR052017">
    <property type="entry name" value="TSUP"/>
</dbReference>
<dbReference type="InterPro" id="IPR002781">
    <property type="entry name" value="TM_pro_TauE-like"/>
</dbReference>
<feature type="transmembrane region" description="Helical" evidence="8">
    <location>
        <begin position="229"/>
        <end position="249"/>
    </location>
</feature>
<evidence type="ECO:0000256" key="8">
    <source>
        <dbReference type="RuleBase" id="RU363041"/>
    </source>
</evidence>
<evidence type="ECO:0000313" key="10">
    <source>
        <dbReference type="Proteomes" id="UP000253977"/>
    </source>
</evidence>
<evidence type="ECO:0000256" key="1">
    <source>
        <dbReference type="ARBA" id="ARBA00004651"/>
    </source>
</evidence>
<keyword evidence="7 8" id="KW-0472">Membrane</keyword>
<evidence type="ECO:0000313" key="9">
    <source>
        <dbReference type="EMBL" id="RDD67286.1"/>
    </source>
</evidence>
<reference evidence="9 10" key="1">
    <citation type="submission" date="2018-07" db="EMBL/GenBank/DDBJ databases">
        <title>Thalassococcus profundi sp. nov., a marine bacterium isolated from deep seawater of Okinawa Trough.</title>
        <authorList>
            <person name="Yu M."/>
        </authorList>
    </citation>
    <scope>NUCLEOTIDE SEQUENCE [LARGE SCALE GENOMIC DNA]</scope>
    <source>
        <strain evidence="9 10">WRAS1</strain>
    </source>
</reference>
<dbReference type="PANTHER" id="PTHR30269:SF37">
    <property type="entry name" value="MEMBRANE TRANSPORTER PROTEIN"/>
    <property type="match status" value="1"/>
</dbReference>
<organism evidence="9 10">
    <name type="scientific">Thalassococcus profundi</name>
    <dbReference type="NCBI Taxonomy" id="2282382"/>
    <lineage>
        <taxon>Bacteria</taxon>
        <taxon>Pseudomonadati</taxon>
        <taxon>Pseudomonadota</taxon>
        <taxon>Alphaproteobacteria</taxon>
        <taxon>Rhodobacterales</taxon>
        <taxon>Roseobacteraceae</taxon>
        <taxon>Thalassococcus</taxon>
    </lineage>
</organism>
<comment type="subcellular location">
    <subcellularLocation>
        <location evidence="1 8">Cell membrane</location>
        <topology evidence="1 8">Multi-pass membrane protein</topology>
    </subcellularLocation>
</comment>
<dbReference type="OrthoDB" id="9795324at2"/>
<keyword evidence="4 8" id="KW-1003">Cell membrane</keyword>
<sequence>MPDLLAEALALPGLGLLIGTVFISGIVYGFAGFGAAMVVMPVAARLLPIEVAVAAFNVSALSSLVTVVPRALGQVERRGVSVMILTATITVSLGIWVLRHADVTLLRWAVVGVCTVTLVALMAGWRTRLAPTLRLRALVGGASGFVGGATGLMGPVMVLFQLAGRDSVAQSRATAVVFLTLTSLLLLPLMAVQGALTGAAVALGLVLLVPYGIGTAIGQWLFQPKLERLYRAVAYAIIAMAILSGLPLWDRGS</sequence>
<comment type="similarity">
    <text evidence="2 8">Belongs to the 4-toluene sulfonate uptake permease (TSUP) (TC 2.A.102) family.</text>
</comment>
<evidence type="ECO:0000256" key="2">
    <source>
        <dbReference type="ARBA" id="ARBA00009142"/>
    </source>
</evidence>
<keyword evidence="5 8" id="KW-0812">Transmembrane</keyword>
<dbReference type="RefSeq" id="WP_114510035.1">
    <property type="nucleotide sequence ID" value="NZ_QPMK01000003.1"/>
</dbReference>
<dbReference type="Pfam" id="PF01925">
    <property type="entry name" value="TauE"/>
    <property type="match status" value="1"/>
</dbReference>
<feature type="transmembrane region" description="Helical" evidence="8">
    <location>
        <begin position="198"/>
        <end position="222"/>
    </location>
</feature>
<evidence type="ECO:0000256" key="5">
    <source>
        <dbReference type="ARBA" id="ARBA00022692"/>
    </source>
</evidence>
<dbReference type="Proteomes" id="UP000253977">
    <property type="component" value="Unassembled WGS sequence"/>
</dbReference>
<keyword evidence="3" id="KW-0813">Transport</keyword>
<feature type="transmembrane region" description="Helical" evidence="8">
    <location>
        <begin position="46"/>
        <end position="68"/>
    </location>
</feature>
<accession>A0A369TWE5</accession>
<gene>
    <name evidence="9" type="ORF">DU478_06030</name>
</gene>
<feature type="transmembrane region" description="Helical" evidence="8">
    <location>
        <begin position="80"/>
        <end position="98"/>
    </location>
</feature>
<keyword evidence="6 8" id="KW-1133">Transmembrane helix</keyword>
<feature type="transmembrane region" description="Helical" evidence="8">
    <location>
        <begin position="105"/>
        <end position="125"/>
    </location>
</feature>
<evidence type="ECO:0000256" key="3">
    <source>
        <dbReference type="ARBA" id="ARBA00022448"/>
    </source>
</evidence>
<feature type="transmembrane region" description="Helical" evidence="8">
    <location>
        <begin position="137"/>
        <end position="160"/>
    </location>
</feature>
<keyword evidence="10" id="KW-1185">Reference proteome</keyword>